<keyword evidence="7" id="KW-0175">Coiled coil</keyword>
<evidence type="ECO:0000256" key="2">
    <source>
        <dbReference type="ARBA" id="ARBA00004127"/>
    </source>
</evidence>
<gene>
    <name evidence="12" type="ORF">FRX31_005419</name>
</gene>
<evidence type="ECO:0000256" key="4">
    <source>
        <dbReference type="ARBA" id="ARBA00014253"/>
    </source>
</evidence>
<evidence type="ECO:0000256" key="11">
    <source>
        <dbReference type="SAM" id="Phobius"/>
    </source>
</evidence>
<reference evidence="12 13" key="1">
    <citation type="submission" date="2020-06" db="EMBL/GenBank/DDBJ databases">
        <title>Transcriptomic and genomic resources for Thalictrum thalictroides and T. hernandezii: Facilitating candidate gene discovery in an emerging model plant lineage.</title>
        <authorList>
            <person name="Arias T."/>
            <person name="Riano-Pachon D.M."/>
            <person name="Di Stilio V.S."/>
        </authorList>
    </citation>
    <scope>NUCLEOTIDE SEQUENCE [LARGE SCALE GENOMIC DNA]</scope>
    <source>
        <strain evidence="13">cv. WT478/WT964</strain>
        <tissue evidence="12">Leaves</tissue>
    </source>
</reference>
<comment type="similarity">
    <text evidence="3">Belongs to the TMEM18 family.</text>
</comment>
<comment type="subcellular location">
    <subcellularLocation>
        <location evidence="2">Endomembrane system</location>
        <topology evidence="2">Multi-pass membrane protein</topology>
    </subcellularLocation>
    <subcellularLocation>
        <location evidence="1">Nucleus membrane</location>
    </subcellularLocation>
</comment>
<dbReference type="PANTHER" id="PTHR22593">
    <property type="entry name" value="TRANSMEMBRANE PROTEIN 18"/>
    <property type="match status" value="1"/>
</dbReference>
<dbReference type="PANTHER" id="PTHR22593:SF2">
    <property type="entry name" value="TRANSMEMBRANE PROTEIN 18"/>
    <property type="match status" value="1"/>
</dbReference>
<dbReference type="EMBL" id="JABWDY010004666">
    <property type="protein sequence ID" value="KAF5204997.1"/>
    <property type="molecule type" value="Genomic_DNA"/>
</dbReference>
<keyword evidence="10" id="KW-0539">Nucleus</keyword>
<dbReference type="InterPro" id="IPR026721">
    <property type="entry name" value="TMEM18"/>
</dbReference>
<evidence type="ECO:0000313" key="12">
    <source>
        <dbReference type="EMBL" id="KAF5204997.1"/>
    </source>
</evidence>
<keyword evidence="8" id="KW-0238">DNA-binding</keyword>
<feature type="transmembrane region" description="Helical" evidence="11">
    <location>
        <begin position="55"/>
        <end position="72"/>
    </location>
</feature>
<name>A0A7J6X7G2_THATH</name>
<dbReference type="Proteomes" id="UP000554482">
    <property type="component" value="Unassembled WGS sequence"/>
</dbReference>
<evidence type="ECO:0000256" key="6">
    <source>
        <dbReference type="ARBA" id="ARBA00022989"/>
    </source>
</evidence>
<evidence type="ECO:0000256" key="8">
    <source>
        <dbReference type="ARBA" id="ARBA00023125"/>
    </source>
</evidence>
<organism evidence="12 13">
    <name type="scientific">Thalictrum thalictroides</name>
    <name type="common">Rue-anemone</name>
    <name type="synonym">Anemone thalictroides</name>
    <dbReference type="NCBI Taxonomy" id="46969"/>
    <lineage>
        <taxon>Eukaryota</taxon>
        <taxon>Viridiplantae</taxon>
        <taxon>Streptophyta</taxon>
        <taxon>Embryophyta</taxon>
        <taxon>Tracheophyta</taxon>
        <taxon>Spermatophyta</taxon>
        <taxon>Magnoliopsida</taxon>
        <taxon>Ranunculales</taxon>
        <taxon>Ranunculaceae</taxon>
        <taxon>Thalictroideae</taxon>
        <taxon>Thalictrum</taxon>
    </lineage>
</organism>
<keyword evidence="13" id="KW-1185">Reference proteome</keyword>
<feature type="transmembrane region" description="Helical" evidence="11">
    <location>
        <begin position="123"/>
        <end position="149"/>
    </location>
</feature>
<evidence type="ECO:0000256" key="10">
    <source>
        <dbReference type="ARBA" id="ARBA00023242"/>
    </source>
</evidence>
<feature type="transmembrane region" description="Helical" evidence="11">
    <location>
        <begin position="77"/>
        <end position="94"/>
    </location>
</feature>
<sequence>MAAATIEELKKVMNEHVDQMADLVEKFTGEVRINFQPAVDNFKGFFYAIDWKEPWLIGLISFHVSLLLIIVISRKNVNFQMLLFLMALAGVYFAEKMNTVLHSNWKSFAGQNYFDAHGVFVSVLWSGPLLCMSILILMNTLFSLCQLIVRWKKAELRHRARVSRNKQD</sequence>
<dbReference type="Pfam" id="PF14770">
    <property type="entry name" value="TMEM18"/>
    <property type="match status" value="1"/>
</dbReference>
<dbReference type="OrthoDB" id="411535at2759"/>
<keyword evidence="5 11" id="KW-0812">Transmembrane</keyword>
<comment type="caution">
    <text evidence="12">The sequence shown here is derived from an EMBL/GenBank/DDBJ whole genome shotgun (WGS) entry which is preliminary data.</text>
</comment>
<protein>
    <recommendedName>
        <fullName evidence="4">Transmembrane protein 18</fullName>
    </recommendedName>
</protein>
<keyword evidence="9 11" id="KW-0472">Membrane</keyword>
<dbReference type="GO" id="GO:0003677">
    <property type="term" value="F:DNA binding"/>
    <property type="evidence" value="ECO:0007669"/>
    <property type="project" value="UniProtKB-KW"/>
</dbReference>
<dbReference type="AlphaFoldDB" id="A0A7J6X7G2"/>
<evidence type="ECO:0000256" key="9">
    <source>
        <dbReference type="ARBA" id="ARBA00023136"/>
    </source>
</evidence>
<proteinExistence type="inferred from homology"/>
<evidence type="ECO:0000256" key="5">
    <source>
        <dbReference type="ARBA" id="ARBA00022692"/>
    </source>
</evidence>
<keyword evidence="6 11" id="KW-1133">Transmembrane helix</keyword>
<evidence type="ECO:0000256" key="1">
    <source>
        <dbReference type="ARBA" id="ARBA00004126"/>
    </source>
</evidence>
<dbReference type="GO" id="GO:0031965">
    <property type="term" value="C:nuclear membrane"/>
    <property type="evidence" value="ECO:0007669"/>
    <property type="project" value="UniProtKB-SubCell"/>
</dbReference>
<accession>A0A7J6X7G2</accession>
<evidence type="ECO:0000313" key="13">
    <source>
        <dbReference type="Proteomes" id="UP000554482"/>
    </source>
</evidence>
<evidence type="ECO:0000256" key="3">
    <source>
        <dbReference type="ARBA" id="ARBA00009971"/>
    </source>
</evidence>
<evidence type="ECO:0000256" key="7">
    <source>
        <dbReference type="ARBA" id="ARBA00023054"/>
    </source>
</evidence>